<accession>A0A0R1YQ90</accession>
<evidence type="ECO:0000313" key="2">
    <source>
        <dbReference type="Proteomes" id="UP000051010"/>
    </source>
</evidence>
<evidence type="ECO:0000313" key="1">
    <source>
        <dbReference type="EMBL" id="KRM42006.1"/>
    </source>
</evidence>
<sequence length="57" mass="6284">MTFPSSKVTPFAAILPDDFKLMFVPTAKKKMNNITEVPIMNEPVTPVNVTSAFGQIE</sequence>
<dbReference type="AlphaFoldDB" id="A0A0R1YQ90"/>
<comment type="caution">
    <text evidence="1">The sequence shown here is derived from an EMBL/GenBank/DDBJ whole genome shotgun (WGS) entry which is preliminary data.</text>
</comment>
<proteinExistence type="predicted"/>
<reference evidence="1 2" key="1">
    <citation type="journal article" date="2015" name="Genome Announc.">
        <title>Expanding the biotechnology potential of lactobacilli through comparative genomics of 213 strains and associated genera.</title>
        <authorList>
            <person name="Sun Z."/>
            <person name="Harris H.M."/>
            <person name="McCann A."/>
            <person name="Guo C."/>
            <person name="Argimon S."/>
            <person name="Zhang W."/>
            <person name="Yang X."/>
            <person name="Jeffery I.B."/>
            <person name="Cooney J.C."/>
            <person name="Kagawa T.F."/>
            <person name="Liu W."/>
            <person name="Song Y."/>
            <person name="Salvetti E."/>
            <person name="Wrobel A."/>
            <person name="Rasinkangas P."/>
            <person name="Parkhill J."/>
            <person name="Rea M.C."/>
            <person name="O'Sullivan O."/>
            <person name="Ritari J."/>
            <person name="Douillard F.P."/>
            <person name="Paul Ross R."/>
            <person name="Yang R."/>
            <person name="Briner A.E."/>
            <person name="Felis G.E."/>
            <person name="de Vos W.M."/>
            <person name="Barrangou R."/>
            <person name="Klaenhammer T.R."/>
            <person name="Caufield P.W."/>
            <person name="Cui Y."/>
            <person name="Zhang H."/>
            <person name="O'Toole P.W."/>
        </authorList>
    </citation>
    <scope>NUCLEOTIDE SEQUENCE [LARGE SCALE GENOMIC DNA]</scope>
    <source>
        <strain evidence="1 2">DSM 18390</strain>
    </source>
</reference>
<gene>
    <name evidence="1" type="ORF">FD47_GL001988</name>
</gene>
<name>A0A0R1YQ90_9LACO</name>
<dbReference type="Proteomes" id="UP000051010">
    <property type="component" value="Unassembled WGS sequence"/>
</dbReference>
<organism evidence="1 2">
    <name type="scientific">Lentilactobacillus parafarraginis DSM 18390 = JCM 14109</name>
    <dbReference type="NCBI Taxonomy" id="1423786"/>
    <lineage>
        <taxon>Bacteria</taxon>
        <taxon>Bacillati</taxon>
        <taxon>Bacillota</taxon>
        <taxon>Bacilli</taxon>
        <taxon>Lactobacillales</taxon>
        <taxon>Lactobacillaceae</taxon>
        <taxon>Lentilactobacillus</taxon>
    </lineage>
</organism>
<dbReference type="EMBL" id="AZFZ01000046">
    <property type="protein sequence ID" value="KRM42006.1"/>
    <property type="molecule type" value="Genomic_DNA"/>
</dbReference>
<protein>
    <submittedName>
        <fullName evidence="1">Uncharacterized protein</fullName>
    </submittedName>
</protein>